<dbReference type="EMBL" id="CP009111">
    <property type="protein sequence ID" value="ANS28904.1"/>
    <property type="molecule type" value="Genomic_DNA"/>
</dbReference>
<evidence type="ECO:0000256" key="1">
    <source>
        <dbReference type="SAM" id="MobiDB-lite"/>
    </source>
</evidence>
<sequence length="401" mass="44116">MTYFRSVVDSPEQVQSWLADTCRWNTTAAGATEFRIEIDEPPGGPVARRIGADRSQCCRRPATCSFSRGPRVRRIAPHRHRSVGAAVPPDRCRIRRCALDSGPDRHRCSGALLRHRRQRSPRRPRTPDLRRQRGSDLHDPRPLGPANCSRGVHAVGPDYSGAVSMHCVCRRMVIGPVTVADGTAGSGQPTLRQPKGPDPLCGNRCAGPPGRRWQRKRRSLTELSRMVAFGLQWCAIAVALLGSSRPISGWTMWRFSGSWSHTSRSLRRHSRGRIWSIGRRSSPVDGAGWAPDQARVDRLEFYVGCVVRRACVQSPAQGLAADQTHRPSSRRYGASWGPAGRSSRRSSPRRGRVAGTGRGTKRTPNESARPPVITSGTSAAQDRTEMSDTEPMTSEPAECST</sequence>
<reference evidence="2 3" key="1">
    <citation type="submission" date="2014-07" db="EMBL/GenBank/DDBJ databases">
        <authorList>
            <person name="Zhang J.E."/>
            <person name="Yang H."/>
            <person name="Guo J."/>
            <person name="Deng Z."/>
            <person name="Luo H."/>
            <person name="Luo M."/>
            <person name="Zhao B."/>
        </authorList>
    </citation>
    <scope>NUCLEOTIDE SEQUENCE [LARGE SCALE GENOMIC DNA]</scope>
    <source>
        <strain evidence="2 3">1CP</strain>
    </source>
</reference>
<feature type="region of interest" description="Disordered" evidence="1">
    <location>
        <begin position="183"/>
        <end position="212"/>
    </location>
</feature>
<evidence type="ECO:0000313" key="2">
    <source>
        <dbReference type="EMBL" id="ANS28904.1"/>
    </source>
</evidence>
<protein>
    <submittedName>
        <fullName evidence="2">Uncharacterized protein</fullName>
    </submittedName>
</protein>
<feature type="compositionally biased region" description="Basic and acidic residues" evidence="1">
    <location>
        <begin position="125"/>
        <end position="141"/>
    </location>
</feature>
<evidence type="ECO:0000313" key="3">
    <source>
        <dbReference type="Proteomes" id="UP000186108"/>
    </source>
</evidence>
<feature type="compositionally biased region" description="Basic residues" evidence="1">
    <location>
        <begin position="342"/>
        <end position="352"/>
    </location>
</feature>
<proteinExistence type="predicted"/>
<feature type="region of interest" description="Disordered" evidence="1">
    <location>
        <begin position="316"/>
        <end position="401"/>
    </location>
</feature>
<dbReference type="AlphaFoldDB" id="A0A1B1K8F3"/>
<feature type="region of interest" description="Disordered" evidence="1">
    <location>
        <begin position="108"/>
        <end position="149"/>
    </location>
</feature>
<gene>
    <name evidence="2" type="ORF">R1CP_21140</name>
</gene>
<dbReference type="PATRIC" id="fig|37919.13.peg.4454"/>
<name>A0A1B1K8F3_RHOOP</name>
<organism evidence="2 3">
    <name type="scientific">Rhodococcus opacus</name>
    <name type="common">Nocardia opaca</name>
    <dbReference type="NCBI Taxonomy" id="37919"/>
    <lineage>
        <taxon>Bacteria</taxon>
        <taxon>Bacillati</taxon>
        <taxon>Actinomycetota</taxon>
        <taxon>Actinomycetes</taxon>
        <taxon>Mycobacteriales</taxon>
        <taxon>Nocardiaceae</taxon>
        <taxon>Rhodococcus</taxon>
    </lineage>
</organism>
<dbReference type="Proteomes" id="UP000186108">
    <property type="component" value="Chromosome"/>
</dbReference>
<feature type="compositionally biased region" description="Basic residues" evidence="1">
    <location>
        <begin position="113"/>
        <end position="124"/>
    </location>
</feature>
<accession>A0A1B1K8F3</accession>